<dbReference type="InterPro" id="IPR027417">
    <property type="entry name" value="P-loop_NTPase"/>
</dbReference>
<dbReference type="PROSITE" id="PS50893">
    <property type="entry name" value="ABC_TRANSPORTER_2"/>
    <property type="match status" value="1"/>
</dbReference>
<accession>A0A3N1D8C4</accession>
<dbReference type="SMART" id="SM00382">
    <property type="entry name" value="AAA"/>
    <property type="match status" value="1"/>
</dbReference>
<evidence type="ECO:0000256" key="6">
    <source>
        <dbReference type="ARBA" id="ARBA00022692"/>
    </source>
</evidence>
<dbReference type="InterPro" id="IPR035906">
    <property type="entry name" value="MetI-like_sf"/>
</dbReference>
<evidence type="ECO:0000313" key="15">
    <source>
        <dbReference type="EMBL" id="ROO89719.1"/>
    </source>
</evidence>
<protein>
    <submittedName>
        <fullName evidence="15">Oligopeptide/dipeptide ABC transporter ATP-binding protein</fullName>
    </submittedName>
</protein>
<dbReference type="InterPro" id="IPR013563">
    <property type="entry name" value="Oligopep_ABC_C"/>
</dbReference>
<keyword evidence="16" id="KW-1185">Reference proteome</keyword>
<evidence type="ECO:0000256" key="8">
    <source>
        <dbReference type="ARBA" id="ARBA00022840"/>
    </source>
</evidence>
<dbReference type="OrthoDB" id="9809030at2"/>
<dbReference type="CDD" id="cd06261">
    <property type="entry name" value="TM_PBP2"/>
    <property type="match status" value="1"/>
</dbReference>
<dbReference type="InterPro" id="IPR017871">
    <property type="entry name" value="ABC_transporter-like_CS"/>
</dbReference>
<keyword evidence="10 11" id="KW-0472">Membrane</keyword>
<feature type="transmembrane region" description="Helical" evidence="11">
    <location>
        <begin position="237"/>
        <end position="255"/>
    </location>
</feature>
<organism evidence="15 16">
    <name type="scientific">Actinocorallia herbida</name>
    <dbReference type="NCBI Taxonomy" id="58109"/>
    <lineage>
        <taxon>Bacteria</taxon>
        <taxon>Bacillati</taxon>
        <taxon>Actinomycetota</taxon>
        <taxon>Actinomycetes</taxon>
        <taxon>Streptosporangiales</taxon>
        <taxon>Thermomonosporaceae</taxon>
        <taxon>Actinocorallia</taxon>
    </lineage>
</organism>
<feature type="compositionally biased region" description="Gly residues" evidence="12">
    <location>
        <begin position="619"/>
        <end position="633"/>
    </location>
</feature>
<evidence type="ECO:0000256" key="4">
    <source>
        <dbReference type="ARBA" id="ARBA00022448"/>
    </source>
</evidence>
<evidence type="ECO:0000256" key="9">
    <source>
        <dbReference type="ARBA" id="ARBA00022989"/>
    </source>
</evidence>
<keyword evidence="7" id="KW-0547">Nucleotide-binding</keyword>
<evidence type="ECO:0000256" key="11">
    <source>
        <dbReference type="RuleBase" id="RU363032"/>
    </source>
</evidence>
<dbReference type="GO" id="GO:0015833">
    <property type="term" value="P:peptide transport"/>
    <property type="evidence" value="ECO:0007669"/>
    <property type="project" value="InterPro"/>
</dbReference>
<dbReference type="GO" id="GO:0016887">
    <property type="term" value="F:ATP hydrolysis activity"/>
    <property type="evidence" value="ECO:0007669"/>
    <property type="project" value="InterPro"/>
</dbReference>
<evidence type="ECO:0000256" key="3">
    <source>
        <dbReference type="ARBA" id="ARBA00005417"/>
    </source>
</evidence>
<evidence type="ECO:0000259" key="13">
    <source>
        <dbReference type="PROSITE" id="PS50893"/>
    </source>
</evidence>
<dbReference type="InterPro" id="IPR003593">
    <property type="entry name" value="AAA+_ATPase"/>
</dbReference>
<feature type="region of interest" description="Disordered" evidence="12">
    <location>
        <begin position="610"/>
        <end position="633"/>
    </location>
</feature>
<keyword evidence="6 11" id="KW-0812">Transmembrane</keyword>
<dbReference type="PROSITE" id="PS00211">
    <property type="entry name" value="ABC_TRANSPORTER_1"/>
    <property type="match status" value="1"/>
</dbReference>
<dbReference type="PANTHER" id="PTHR43297:SF2">
    <property type="entry name" value="DIPEPTIDE TRANSPORT ATP-BINDING PROTEIN DPPD"/>
    <property type="match status" value="1"/>
</dbReference>
<dbReference type="SUPFAM" id="SSF161098">
    <property type="entry name" value="MetI-like"/>
    <property type="match status" value="1"/>
</dbReference>
<feature type="transmembrane region" description="Helical" evidence="11">
    <location>
        <begin position="69"/>
        <end position="95"/>
    </location>
</feature>
<proteinExistence type="inferred from homology"/>
<dbReference type="EMBL" id="RJKE01000001">
    <property type="protein sequence ID" value="ROO89719.1"/>
    <property type="molecule type" value="Genomic_DNA"/>
</dbReference>
<feature type="transmembrane region" description="Helical" evidence="11">
    <location>
        <begin position="6"/>
        <end position="28"/>
    </location>
</feature>
<dbReference type="Pfam" id="PF00528">
    <property type="entry name" value="BPD_transp_1"/>
    <property type="match status" value="1"/>
</dbReference>
<dbReference type="SUPFAM" id="SSF52540">
    <property type="entry name" value="P-loop containing nucleoside triphosphate hydrolases"/>
    <property type="match status" value="1"/>
</dbReference>
<dbReference type="PANTHER" id="PTHR43297">
    <property type="entry name" value="OLIGOPEPTIDE TRANSPORT ATP-BINDING PROTEIN APPD"/>
    <property type="match status" value="1"/>
</dbReference>
<dbReference type="Gene3D" id="1.10.3720.10">
    <property type="entry name" value="MetI-like"/>
    <property type="match status" value="1"/>
</dbReference>
<feature type="domain" description="ABC transmembrane type-1" evidence="14">
    <location>
        <begin position="67"/>
        <end position="256"/>
    </location>
</feature>
<comment type="similarity">
    <text evidence="11">Belongs to the binding-protein-dependent transport system permease family.</text>
</comment>
<dbReference type="InterPro" id="IPR000515">
    <property type="entry name" value="MetI-like"/>
</dbReference>
<comment type="caution">
    <text evidence="15">The sequence shown here is derived from an EMBL/GenBank/DDBJ whole genome shotgun (WGS) entry which is preliminary data.</text>
</comment>
<dbReference type="RefSeq" id="WP_123668768.1">
    <property type="nucleotide sequence ID" value="NZ_RJKE01000001.1"/>
</dbReference>
<evidence type="ECO:0000259" key="14">
    <source>
        <dbReference type="PROSITE" id="PS50928"/>
    </source>
</evidence>
<sequence length="633" mass="64296">MIRRPAALAGAVLVGVTVVLAVIGPWVWGAEAVRFDPRHTLEGHGAAHWLGTDDGGRDMLARTLAATRLSVLLAALATAIGAVLGVGLGAVPSILGPRAARLVTALVNGLTAIPVLLLAMFAALVAGTGTTGAVVGIGVASAPGLARLTRTLAAGVEAADYVAAARMLGTGRVRVLTRHILPNIAEPLILSVTAALGYALLGMATLSLLGLGVQPPDYDWGRLLHDALPRVYVDPEVIAGPALAVAVAGIGFTLVGESLARAAARAPVPPGAGEKAELPLEPTSRPGPSAAVLDVRDLTVSFGGVTPVRGVSFSVAAGEVVGIVGESGSGKSLTALAVGGLVPYPGRVHGEVLLEGRPLGELSRKELGTKLAMVFQDPLSALNPALRVGTQLAETATVHLGMTRREARARAVERLERTGVPGARAASFPHELSGGMRQRAVIAMGLMGDPRLVVADEPTTALDTTVQRRVLDLLEEVTGASGTAALLISHDIAVVSGRCSRVLVMYAGRVVEELGAEELREARHPYTRALVASIPDLSTDRSLPLATIPGAQPVPSEVPEGCAFAARCAFADGVCLEEAPSLVKGVACHHPVREDAVGFVAEVPVQGSASGEGLHGASQGLGEGAGDGEGSAG</sequence>
<comment type="similarity">
    <text evidence="3">Belongs to the ABC transporter superfamily.</text>
</comment>
<dbReference type="Proteomes" id="UP000272400">
    <property type="component" value="Unassembled WGS sequence"/>
</dbReference>
<evidence type="ECO:0000313" key="16">
    <source>
        <dbReference type="Proteomes" id="UP000272400"/>
    </source>
</evidence>
<name>A0A3N1D8C4_9ACTN</name>
<dbReference type="NCBIfam" id="TIGR01727">
    <property type="entry name" value="oligo_HPY"/>
    <property type="match status" value="1"/>
</dbReference>
<dbReference type="Pfam" id="PF00005">
    <property type="entry name" value="ABC_tran"/>
    <property type="match status" value="1"/>
</dbReference>
<evidence type="ECO:0000256" key="5">
    <source>
        <dbReference type="ARBA" id="ARBA00022475"/>
    </source>
</evidence>
<feature type="transmembrane region" description="Helical" evidence="11">
    <location>
        <begin position="115"/>
        <end position="140"/>
    </location>
</feature>
<dbReference type="GO" id="GO:0005524">
    <property type="term" value="F:ATP binding"/>
    <property type="evidence" value="ECO:0007669"/>
    <property type="project" value="UniProtKB-KW"/>
</dbReference>
<dbReference type="GO" id="GO:0055085">
    <property type="term" value="P:transmembrane transport"/>
    <property type="evidence" value="ECO:0007669"/>
    <property type="project" value="InterPro"/>
</dbReference>
<evidence type="ECO:0000256" key="12">
    <source>
        <dbReference type="SAM" id="MobiDB-lite"/>
    </source>
</evidence>
<dbReference type="InterPro" id="IPR003439">
    <property type="entry name" value="ABC_transporter-like_ATP-bd"/>
</dbReference>
<dbReference type="AlphaFoldDB" id="A0A3N1D8C4"/>
<gene>
    <name evidence="15" type="ORF">EDD29_7424</name>
</gene>
<evidence type="ECO:0000256" key="2">
    <source>
        <dbReference type="ARBA" id="ARBA00004202"/>
    </source>
</evidence>
<dbReference type="Pfam" id="PF08352">
    <property type="entry name" value="oligo_HPY"/>
    <property type="match status" value="1"/>
</dbReference>
<dbReference type="CDD" id="cd03257">
    <property type="entry name" value="ABC_NikE_OppD_transporters"/>
    <property type="match status" value="1"/>
</dbReference>
<keyword evidence="8 15" id="KW-0067">ATP-binding</keyword>
<feature type="transmembrane region" description="Helical" evidence="11">
    <location>
        <begin position="188"/>
        <end position="213"/>
    </location>
</feature>
<reference evidence="15 16" key="1">
    <citation type="submission" date="2018-11" db="EMBL/GenBank/DDBJ databases">
        <title>Sequencing the genomes of 1000 actinobacteria strains.</title>
        <authorList>
            <person name="Klenk H.-P."/>
        </authorList>
    </citation>
    <scope>NUCLEOTIDE SEQUENCE [LARGE SCALE GENOMIC DNA]</scope>
    <source>
        <strain evidence="15 16">DSM 44254</strain>
    </source>
</reference>
<feature type="domain" description="ABC transporter" evidence="13">
    <location>
        <begin position="293"/>
        <end position="532"/>
    </location>
</feature>
<dbReference type="PROSITE" id="PS50928">
    <property type="entry name" value="ABC_TM1"/>
    <property type="match status" value="1"/>
</dbReference>
<keyword evidence="9 11" id="KW-1133">Transmembrane helix</keyword>
<dbReference type="InterPro" id="IPR050388">
    <property type="entry name" value="ABC_Ni/Peptide_Import"/>
</dbReference>
<keyword evidence="4 11" id="KW-0813">Transport</keyword>
<comment type="subcellular location">
    <subcellularLocation>
        <location evidence="11">Cell membrane</location>
        <topology evidence="11">Multi-pass membrane protein</topology>
    </subcellularLocation>
    <subcellularLocation>
        <location evidence="2">Cell membrane</location>
        <topology evidence="2">Peripheral membrane protein</topology>
    </subcellularLocation>
    <subcellularLocation>
        <location evidence="1">Membrane</location>
        <topology evidence="1">Multi-pass membrane protein</topology>
    </subcellularLocation>
</comment>
<keyword evidence="5" id="KW-1003">Cell membrane</keyword>
<evidence type="ECO:0000256" key="7">
    <source>
        <dbReference type="ARBA" id="ARBA00022741"/>
    </source>
</evidence>
<evidence type="ECO:0000256" key="1">
    <source>
        <dbReference type="ARBA" id="ARBA00004141"/>
    </source>
</evidence>
<feature type="region of interest" description="Disordered" evidence="12">
    <location>
        <begin position="266"/>
        <end position="286"/>
    </location>
</feature>
<dbReference type="Gene3D" id="3.40.50.300">
    <property type="entry name" value="P-loop containing nucleotide triphosphate hydrolases"/>
    <property type="match status" value="1"/>
</dbReference>
<dbReference type="GO" id="GO:0005886">
    <property type="term" value="C:plasma membrane"/>
    <property type="evidence" value="ECO:0007669"/>
    <property type="project" value="UniProtKB-SubCell"/>
</dbReference>
<evidence type="ECO:0000256" key="10">
    <source>
        <dbReference type="ARBA" id="ARBA00023136"/>
    </source>
</evidence>